<dbReference type="GO" id="GO:0017136">
    <property type="term" value="F:histone deacetylase activity, NAD-dependent"/>
    <property type="evidence" value="ECO:0007669"/>
    <property type="project" value="TreeGrafter"/>
</dbReference>
<dbReference type="Gene3D" id="3.40.50.1220">
    <property type="entry name" value="TPP-binding domain"/>
    <property type="match status" value="1"/>
</dbReference>
<keyword evidence="3" id="KW-0808">Transferase</keyword>
<dbReference type="CDD" id="cd01407">
    <property type="entry name" value="SIR2-fam"/>
    <property type="match status" value="1"/>
</dbReference>
<dbReference type="InterPro" id="IPR003000">
    <property type="entry name" value="Sirtuin"/>
</dbReference>
<reference evidence="9 10" key="1">
    <citation type="submission" date="2017-10" db="EMBL/GenBank/DDBJ databases">
        <title>Novel microbial diversity and functional potential in the marine mammal oral microbiome.</title>
        <authorList>
            <person name="Dudek N.K."/>
            <person name="Sun C.L."/>
            <person name="Burstein D."/>
            <person name="Kantor R.S."/>
            <person name="Aliaga Goltsman D.S."/>
            <person name="Bik E.M."/>
            <person name="Thomas B.C."/>
            <person name="Banfield J.F."/>
            <person name="Relman D.A."/>
        </authorList>
    </citation>
    <scope>NUCLEOTIDE SEQUENCE [LARGE SCALE GENOMIC DNA]</scope>
    <source>
        <strain evidence="9">DOLJORAL78_47_16</strain>
    </source>
</reference>
<feature type="binding site" evidence="7">
    <location>
        <position position="156"/>
    </location>
    <ligand>
        <name>Zn(2+)</name>
        <dbReference type="ChEBI" id="CHEBI:29105"/>
    </ligand>
</feature>
<evidence type="ECO:0000256" key="2">
    <source>
        <dbReference type="ARBA" id="ARBA00012928"/>
    </source>
</evidence>
<evidence type="ECO:0000256" key="5">
    <source>
        <dbReference type="ARBA" id="ARBA00022833"/>
    </source>
</evidence>
<proteinExistence type="predicted"/>
<feature type="binding site" evidence="7">
    <location>
        <position position="132"/>
    </location>
    <ligand>
        <name>Zn(2+)</name>
        <dbReference type="ChEBI" id="CHEBI:29105"/>
    </ligand>
</feature>
<evidence type="ECO:0000256" key="3">
    <source>
        <dbReference type="ARBA" id="ARBA00022679"/>
    </source>
</evidence>
<evidence type="ECO:0000313" key="10">
    <source>
        <dbReference type="Proteomes" id="UP000230821"/>
    </source>
</evidence>
<dbReference type="Pfam" id="PF02146">
    <property type="entry name" value="SIR2"/>
    <property type="match status" value="1"/>
</dbReference>
<dbReference type="GO" id="GO:0046872">
    <property type="term" value="F:metal ion binding"/>
    <property type="evidence" value="ECO:0007669"/>
    <property type="project" value="UniProtKB-KW"/>
</dbReference>
<dbReference type="PANTHER" id="PTHR11085:SF9">
    <property type="entry name" value="NAD-DEPENDENT PROTEIN DEACETYLASE SIRTUIN-1"/>
    <property type="match status" value="1"/>
</dbReference>
<comment type="cofactor">
    <cofactor evidence="1">
        <name>Zn(2+)</name>
        <dbReference type="ChEBI" id="CHEBI:29105"/>
    </cofactor>
</comment>
<evidence type="ECO:0000259" key="8">
    <source>
        <dbReference type="PROSITE" id="PS50305"/>
    </source>
</evidence>
<dbReference type="PROSITE" id="PS50305">
    <property type="entry name" value="SIRTUIN"/>
    <property type="match status" value="1"/>
</dbReference>
<accession>A0A2G6KHN0</accession>
<sequence>MTMYSDIIKLFQAAQKIIVFTGAGISTNCGIPDFRSPNGLYRTLKQRYNDLPYPEAIFDLGYFQENPAPFFDLSRDICSQNAEPSLAHKFIAWLESEGKIALVVTQNIDMLHHRSGLKKVLECHGTYRSAHCLSCRKYYTFEDIDDDMLAGEIPHCDCGGIIKPDIVFFGEALPQRFYELYAKPPDADLVLVMGSSLTVEPAAGFAVNLAQNIPSILVNLEPTHYDGLFTHAIHQDIDMFTQQVWSELQPDFLPQ</sequence>
<name>A0A2G6KHN0_9BACT</name>
<dbReference type="InterPro" id="IPR050134">
    <property type="entry name" value="NAD-dep_sirtuin_deacylases"/>
</dbReference>
<dbReference type="EC" id="2.3.1.286" evidence="2"/>
<dbReference type="Proteomes" id="UP000230821">
    <property type="component" value="Unassembled WGS sequence"/>
</dbReference>
<evidence type="ECO:0000313" key="9">
    <source>
        <dbReference type="EMBL" id="PIE35167.1"/>
    </source>
</evidence>
<evidence type="ECO:0000256" key="7">
    <source>
        <dbReference type="PROSITE-ProRule" id="PRU00236"/>
    </source>
</evidence>
<organism evidence="9 10">
    <name type="scientific">candidate division KSB3 bacterium</name>
    <dbReference type="NCBI Taxonomy" id="2044937"/>
    <lineage>
        <taxon>Bacteria</taxon>
        <taxon>candidate division KSB3</taxon>
    </lineage>
</organism>
<dbReference type="SUPFAM" id="SSF52467">
    <property type="entry name" value="DHS-like NAD/FAD-binding domain"/>
    <property type="match status" value="1"/>
</dbReference>
<evidence type="ECO:0000256" key="6">
    <source>
        <dbReference type="ARBA" id="ARBA00023027"/>
    </source>
</evidence>
<dbReference type="InterPro" id="IPR026590">
    <property type="entry name" value="Ssirtuin_cat_dom"/>
</dbReference>
<dbReference type="AlphaFoldDB" id="A0A2G6KHN0"/>
<comment type="caution">
    <text evidence="9">The sequence shown here is derived from an EMBL/GenBank/DDBJ whole genome shotgun (WGS) entry which is preliminary data.</text>
</comment>
<dbReference type="PANTHER" id="PTHR11085">
    <property type="entry name" value="NAD-DEPENDENT PROTEIN DEACYLASE SIRTUIN-5, MITOCHONDRIAL-RELATED"/>
    <property type="match status" value="1"/>
</dbReference>
<evidence type="ECO:0000256" key="4">
    <source>
        <dbReference type="ARBA" id="ARBA00022723"/>
    </source>
</evidence>
<dbReference type="Gene3D" id="3.30.1600.10">
    <property type="entry name" value="SIR2/SIRT2 'Small Domain"/>
    <property type="match status" value="1"/>
</dbReference>
<keyword evidence="5 7" id="KW-0862">Zinc</keyword>
<feature type="binding site" evidence="7">
    <location>
        <position position="135"/>
    </location>
    <ligand>
        <name>Zn(2+)</name>
        <dbReference type="ChEBI" id="CHEBI:29105"/>
    </ligand>
</feature>
<keyword evidence="6" id="KW-0520">NAD</keyword>
<feature type="active site" description="Proton acceptor" evidence="7">
    <location>
        <position position="124"/>
    </location>
</feature>
<protein>
    <recommendedName>
        <fullName evidence="2">protein acetyllysine N-acetyltransferase</fullName>
        <ecNumber evidence="2">2.3.1.286</ecNumber>
    </recommendedName>
</protein>
<dbReference type="InterPro" id="IPR029035">
    <property type="entry name" value="DHS-like_NAD/FAD-binding_dom"/>
</dbReference>
<feature type="domain" description="Deacetylase sirtuin-type" evidence="8">
    <location>
        <begin position="1"/>
        <end position="255"/>
    </location>
</feature>
<gene>
    <name evidence="9" type="ORF">CSA56_05235</name>
</gene>
<dbReference type="InterPro" id="IPR026591">
    <property type="entry name" value="Sirtuin_cat_small_dom_sf"/>
</dbReference>
<feature type="binding site" evidence="7">
    <location>
        <position position="158"/>
    </location>
    <ligand>
        <name>Zn(2+)</name>
        <dbReference type="ChEBI" id="CHEBI:29105"/>
    </ligand>
</feature>
<evidence type="ECO:0000256" key="1">
    <source>
        <dbReference type="ARBA" id="ARBA00001947"/>
    </source>
</evidence>
<dbReference type="EMBL" id="PDSK01000057">
    <property type="protein sequence ID" value="PIE35167.1"/>
    <property type="molecule type" value="Genomic_DNA"/>
</dbReference>
<dbReference type="GO" id="GO:0070403">
    <property type="term" value="F:NAD+ binding"/>
    <property type="evidence" value="ECO:0007669"/>
    <property type="project" value="InterPro"/>
</dbReference>
<keyword evidence="4 7" id="KW-0479">Metal-binding</keyword>